<protein>
    <submittedName>
        <fullName evidence="3">Spt20 family-domain-containing protein</fullName>
    </submittedName>
</protein>
<feature type="compositionally biased region" description="Low complexity" evidence="1">
    <location>
        <begin position="1"/>
        <end position="15"/>
    </location>
</feature>
<feature type="region of interest" description="Disordered" evidence="1">
    <location>
        <begin position="263"/>
        <end position="297"/>
    </location>
</feature>
<dbReference type="Pfam" id="PF12090">
    <property type="entry name" value="Spt20_SEP"/>
    <property type="match status" value="1"/>
</dbReference>
<sequence length="893" mass="97406">MSNSIGGSSSSARSANRSRKEAQVQILGRGQRNNSAGLRSASIVADMAVPHSSAPQPYIKTKEYILKKYKGNPPSIIIHMHAMHFKFDKQEGSFSYKSPMALMLSHLKSRTIPHDLVDFFASSNVAYYEGCLIIQIHDHKTTVATRGTVCTNAGSGKTAPFSIHRSNAYLTPSSYVPFPRENQSTKARSSSNVDSDASGKSKSVEQKDKEDMPAPAVPDSQRDKSGGQTKSPKIYTVVLHPTSASKHADLAITALDNRLDNVASRQDPAAGGPTSATVPPTPSNAILPPTPHTSMAPSTKKLKRMKSELDAGGIHAAEAQIIFATTAPLYLEPANSSEESAAVLDALSHPMHSAKPPSPKARKRTVAEMEADEAQAADEERYMLALDERLSSTVGAQGGANPAENDGQAGCASFEPRFEKFKTIENIKANHEELEKARKARQAEDERKAALDRERERLQKEAEKRDHEKMRQNLINNSTAQRKQQHDPARRALMVQQMNSQAAVGNVPAQGQHAHPQNNGGINGAIHSQPQRFQQVHQQVSGPGVSSPIARNGTPMNHSSPSVNNMSMPVQTTNSSMAGSPSQPNSVVHQNQVPNNVSSQGMVPNRSQQSHAGTPMLSNATPNMHNTPINRAISQTPRMGQASPPQGQMAQVPMQMMNNGQQPNMAQQQAMLQQQAMRQHQLQQQQQASMATANGQPITQTQHQQRLMTLQAMAAQQAAAQQGNHMPNPNMMAGNYAQMQAMQRLQAIPQGGMPQNMAFSQGMPQNMQGVNMQQMQNLQQMRQQAAQQVQHQQIQAAQQAQGQGRPPHTPQQMIVAQISRQTQQLYVQGLNNLVAQYGGNPQNIPPNIAADLKTSCNQQAIHMVTSNMRKRQLMAQQQQMQQMQNMGMQNHGM</sequence>
<evidence type="ECO:0000313" key="4">
    <source>
        <dbReference type="Proteomes" id="UP000887226"/>
    </source>
</evidence>
<feature type="region of interest" description="Disordered" evidence="1">
    <location>
        <begin position="782"/>
        <end position="810"/>
    </location>
</feature>
<feature type="region of interest" description="Disordered" evidence="1">
    <location>
        <begin position="551"/>
        <end position="587"/>
    </location>
</feature>
<evidence type="ECO:0000256" key="1">
    <source>
        <dbReference type="SAM" id="MobiDB-lite"/>
    </source>
</evidence>
<reference evidence="3" key="1">
    <citation type="journal article" date="2021" name="IMA Fungus">
        <title>Genomic characterization of three marine fungi, including Emericellopsis atlantica sp. nov. with signatures of a generalist lifestyle and marine biomass degradation.</title>
        <authorList>
            <person name="Hagestad O.C."/>
            <person name="Hou L."/>
            <person name="Andersen J.H."/>
            <person name="Hansen E.H."/>
            <person name="Altermark B."/>
            <person name="Li C."/>
            <person name="Kuhnert E."/>
            <person name="Cox R.J."/>
            <person name="Crous P.W."/>
            <person name="Spatafora J.W."/>
            <person name="Lail K."/>
            <person name="Amirebrahimi M."/>
            <person name="Lipzen A."/>
            <person name="Pangilinan J."/>
            <person name="Andreopoulos W."/>
            <person name="Hayes R.D."/>
            <person name="Ng V."/>
            <person name="Grigoriev I.V."/>
            <person name="Jackson S.A."/>
            <person name="Sutton T.D.S."/>
            <person name="Dobson A.D.W."/>
            <person name="Rama T."/>
        </authorList>
    </citation>
    <scope>NUCLEOTIDE SEQUENCE</scope>
    <source>
        <strain evidence="3">TRa3180A</strain>
    </source>
</reference>
<evidence type="ECO:0000259" key="2">
    <source>
        <dbReference type="Pfam" id="PF12090"/>
    </source>
</evidence>
<feature type="region of interest" description="Disordered" evidence="1">
    <location>
        <begin position="1"/>
        <end position="31"/>
    </location>
</feature>
<organism evidence="3 4">
    <name type="scientific">Calycina marina</name>
    <dbReference type="NCBI Taxonomy" id="1763456"/>
    <lineage>
        <taxon>Eukaryota</taxon>
        <taxon>Fungi</taxon>
        <taxon>Dikarya</taxon>
        <taxon>Ascomycota</taxon>
        <taxon>Pezizomycotina</taxon>
        <taxon>Leotiomycetes</taxon>
        <taxon>Helotiales</taxon>
        <taxon>Pezizellaceae</taxon>
        <taxon>Calycina</taxon>
    </lineage>
</organism>
<feature type="compositionally biased region" description="Polar residues" evidence="1">
    <location>
        <begin position="554"/>
        <end position="587"/>
    </location>
</feature>
<feature type="compositionally biased region" description="Low complexity" evidence="1">
    <location>
        <begin position="782"/>
        <end position="803"/>
    </location>
</feature>
<dbReference type="InterPro" id="IPR046468">
    <property type="entry name" value="Spt20-like_SEP"/>
</dbReference>
<feature type="region of interest" description="Disordered" evidence="1">
    <location>
        <begin position="174"/>
        <end position="231"/>
    </location>
</feature>
<keyword evidence="4" id="KW-1185">Reference proteome</keyword>
<feature type="compositionally biased region" description="Polar residues" evidence="1">
    <location>
        <begin position="473"/>
        <end position="482"/>
    </location>
</feature>
<dbReference type="OrthoDB" id="1932706at2759"/>
<feature type="compositionally biased region" description="Polar residues" evidence="1">
    <location>
        <begin position="695"/>
        <end position="705"/>
    </location>
</feature>
<dbReference type="Proteomes" id="UP000887226">
    <property type="component" value="Unassembled WGS sequence"/>
</dbReference>
<feature type="compositionally biased region" description="Basic and acidic residues" evidence="1">
    <location>
        <begin position="459"/>
        <end position="471"/>
    </location>
</feature>
<proteinExistence type="predicted"/>
<gene>
    <name evidence="3" type="ORF">BJ878DRAFT_411591</name>
</gene>
<dbReference type="AlphaFoldDB" id="A0A9P7ZCH0"/>
<accession>A0A9P7ZCH0</accession>
<feature type="region of interest" description="Disordered" evidence="1">
    <location>
        <begin position="459"/>
        <end position="487"/>
    </location>
</feature>
<evidence type="ECO:0000313" key="3">
    <source>
        <dbReference type="EMBL" id="KAG9248898.1"/>
    </source>
</evidence>
<comment type="caution">
    <text evidence="3">The sequence shown here is derived from an EMBL/GenBank/DDBJ whole genome shotgun (WGS) entry which is preliminary data.</text>
</comment>
<feature type="domain" description="Spt20-like SEP" evidence="2">
    <location>
        <begin position="71"/>
        <end position="345"/>
    </location>
</feature>
<dbReference type="EMBL" id="MU253741">
    <property type="protein sequence ID" value="KAG9248898.1"/>
    <property type="molecule type" value="Genomic_DNA"/>
</dbReference>
<feature type="region of interest" description="Disordered" evidence="1">
    <location>
        <begin position="686"/>
        <end position="705"/>
    </location>
</feature>
<dbReference type="CDD" id="cd22249">
    <property type="entry name" value="UDM1_RNF168_RNF169-like"/>
    <property type="match status" value="1"/>
</dbReference>
<name>A0A9P7ZCH0_9HELO</name>
<feature type="compositionally biased region" description="Basic and acidic residues" evidence="1">
    <location>
        <begin position="197"/>
        <end position="212"/>
    </location>
</feature>
<feature type="region of interest" description="Disordered" evidence="1">
    <location>
        <begin position="601"/>
        <end position="630"/>
    </location>
</feature>
<feature type="compositionally biased region" description="Polar residues" evidence="1">
    <location>
        <begin position="181"/>
        <end position="196"/>
    </location>
</feature>